<organism evidence="12 13">
    <name type="scientific">Glonium stellatum</name>
    <dbReference type="NCBI Taxonomy" id="574774"/>
    <lineage>
        <taxon>Eukaryota</taxon>
        <taxon>Fungi</taxon>
        <taxon>Dikarya</taxon>
        <taxon>Ascomycota</taxon>
        <taxon>Pezizomycotina</taxon>
        <taxon>Dothideomycetes</taxon>
        <taxon>Pleosporomycetidae</taxon>
        <taxon>Gloniales</taxon>
        <taxon>Gloniaceae</taxon>
        <taxon>Glonium</taxon>
    </lineage>
</organism>
<keyword evidence="5" id="KW-0159">Chromosome partition</keyword>
<dbReference type="SMART" id="SM00320">
    <property type="entry name" value="WD40"/>
    <property type="match status" value="7"/>
</dbReference>
<sequence>MERDYHNPAPFDGLRTRPKRPVTDYGSTTVQWMRNRRPRYKGNSLLEMERPSPSYIVDMLPPSARLTNAAETIPVKALHSSLNKVKHPINVVRWTPEGRRLLTGSTSGEFTLWNGMGFNFETIMQAHDAAIRAASYSHSDDWLVSADQDGVVKYWQPNFNNVKAIQAHSEPIRDLAFAPTDSKFVTCSDDATLKIFDFAGGTEESTLTGHGWEAKSVDWHPTKGLLVSGSKDHQVKLWDPRTGRCLTTLHGHKNTISKTSFEPTQGQLLATCARDHTARIFDLRMMRDVLLLRGHDKDIITLVWHPIHRNLLSTGGVDGSLHHYLLDEQNPPPGAATTLSPYDSNDPSNAPAQTIYPAHRIPFAHDFTIWTLDWHPLGHILASGSNDRVTRFWTRARPGDTACFNDRYHIGQAAAEAQGTYDRRDGRRQMREEEEQEAEDEAEGLVDQKMPSKQPQVPGLPGISATNDGTSTGGAQLPGIGAAPPLPLPLSLPTGLPSLIPGMDPSKMDFAKLAEMFGGKFPPPPIPPPNANPGQFPPPPPGFPAFPGGIPPPGLLPPGFQMPPGFPPPPPPSAAPGLPMLSGPQGSSENSGSVDGGSSVRRRAPLPSQQESLKQEMRRGKYRSAR</sequence>
<dbReference type="InterPro" id="IPR015943">
    <property type="entry name" value="WD40/YVTN_repeat-like_dom_sf"/>
</dbReference>
<evidence type="ECO:0000256" key="8">
    <source>
        <dbReference type="ARBA" id="ARBA00026154"/>
    </source>
</evidence>
<accession>A0A8E2JQK9</accession>
<evidence type="ECO:0000256" key="5">
    <source>
        <dbReference type="ARBA" id="ARBA00022829"/>
    </source>
</evidence>
<feature type="compositionally biased region" description="Basic and acidic residues" evidence="11">
    <location>
        <begin position="421"/>
        <end position="431"/>
    </location>
</feature>
<dbReference type="PROSITE" id="PS50082">
    <property type="entry name" value="WD_REPEATS_2"/>
    <property type="match status" value="6"/>
</dbReference>
<evidence type="ECO:0000256" key="7">
    <source>
        <dbReference type="ARBA" id="ARBA00025498"/>
    </source>
</evidence>
<feature type="repeat" description="WD" evidence="9">
    <location>
        <begin position="165"/>
        <end position="206"/>
    </location>
</feature>
<dbReference type="InterPro" id="IPR001680">
    <property type="entry name" value="WD40_rpt"/>
</dbReference>
<feature type="repeat" description="WD" evidence="9">
    <location>
        <begin position="249"/>
        <end position="291"/>
    </location>
</feature>
<dbReference type="PANTHER" id="PTHR22836:SF0">
    <property type="entry name" value="PRE-MRNA 3' END PROCESSING PROTEIN WDR33"/>
    <property type="match status" value="1"/>
</dbReference>
<keyword evidence="4" id="KW-0677">Repeat</keyword>
<dbReference type="PANTHER" id="PTHR22836">
    <property type="entry name" value="WD40 REPEAT PROTEIN"/>
    <property type="match status" value="1"/>
</dbReference>
<gene>
    <name evidence="12" type="ORF">AOQ84DRAFT_379081</name>
</gene>
<proteinExistence type="predicted"/>
<evidence type="ECO:0000256" key="4">
    <source>
        <dbReference type="ARBA" id="ARBA00022737"/>
    </source>
</evidence>
<dbReference type="GO" id="GO:0031124">
    <property type="term" value="P:mRNA 3'-end processing"/>
    <property type="evidence" value="ECO:0007669"/>
    <property type="project" value="UniProtKB-UniRule"/>
</dbReference>
<feature type="repeat" description="WD" evidence="9">
    <location>
        <begin position="124"/>
        <end position="156"/>
    </location>
</feature>
<feature type="compositionally biased region" description="Low complexity" evidence="11">
    <location>
        <begin position="473"/>
        <end position="482"/>
    </location>
</feature>
<name>A0A8E2JQK9_9PEZI</name>
<dbReference type="OrthoDB" id="16717at2759"/>
<feature type="compositionally biased region" description="Acidic residues" evidence="11">
    <location>
        <begin position="432"/>
        <end position="444"/>
    </location>
</feature>
<evidence type="ECO:0000256" key="2">
    <source>
        <dbReference type="ARBA" id="ARBA00022574"/>
    </source>
</evidence>
<dbReference type="GO" id="GO:0007059">
    <property type="term" value="P:chromosome segregation"/>
    <property type="evidence" value="ECO:0007669"/>
    <property type="project" value="UniProtKB-KW"/>
</dbReference>
<dbReference type="Pfam" id="PF00400">
    <property type="entry name" value="WD40"/>
    <property type="match status" value="6"/>
</dbReference>
<feature type="region of interest" description="Disordered" evidence="11">
    <location>
        <begin position="1"/>
        <end position="25"/>
    </location>
</feature>
<keyword evidence="2 9" id="KW-0853">WD repeat</keyword>
<evidence type="ECO:0000256" key="11">
    <source>
        <dbReference type="SAM" id="MobiDB-lite"/>
    </source>
</evidence>
<dbReference type="CDD" id="cd00200">
    <property type="entry name" value="WD40"/>
    <property type="match status" value="1"/>
</dbReference>
<dbReference type="SUPFAM" id="SSF50978">
    <property type="entry name" value="WD40 repeat-like"/>
    <property type="match status" value="1"/>
</dbReference>
<comment type="function">
    <text evidence="7">Required for 3'-end cleavage and polyadenylation of pre-mRNAs. Also involved in chromosome segregation where it has a role in chromosome attachment to the mitotic spindle.</text>
</comment>
<feature type="compositionally biased region" description="Low complexity" evidence="11">
    <location>
        <begin position="575"/>
        <end position="599"/>
    </location>
</feature>
<evidence type="ECO:0000256" key="9">
    <source>
        <dbReference type="PROSITE-ProRule" id="PRU00221"/>
    </source>
</evidence>
<evidence type="ECO:0000313" key="12">
    <source>
        <dbReference type="EMBL" id="OCL05954.1"/>
    </source>
</evidence>
<evidence type="ECO:0000256" key="1">
    <source>
        <dbReference type="ARBA" id="ARBA00004123"/>
    </source>
</evidence>
<keyword evidence="3 10" id="KW-0507">mRNA processing</keyword>
<dbReference type="FunFam" id="2.130.10.10:FF:001039">
    <property type="entry name" value="Polyadenylation factor subunit 2"/>
    <property type="match status" value="1"/>
</dbReference>
<feature type="region of interest" description="Disordered" evidence="11">
    <location>
        <begin position="327"/>
        <end position="353"/>
    </location>
</feature>
<feature type="repeat" description="WD" evidence="9">
    <location>
        <begin position="207"/>
        <end position="248"/>
    </location>
</feature>
<dbReference type="InterPro" id="IPR045245">
    <property type="entry name" value="Pfs2-like"/>
</dbReference>
<evidence type="ECO:0000256" key="10">
    <source>
        <dbReference type="RuleBase" id="RU369034"/>
    </source>
</evidence>
<evidence type="ECO:0000256" key="6">
    <source>
        <dbReference type="ARBA" id="ARBA00023242"/>
    </source>
</evidence>
<dbReference type="PROSITE" id="PS50294">
    <property type="entry name" value="WD_REPEATS_REGION"/>
    <property type="match status" value="4"/>
</dbReference>
<feature type="compositionally biased region" description="Pro residues" evidence="11">
    <location>
        <begin position="521"/>
        <end position="574"/>
    </location>
</feature>
<protein>
    <recommendedName>
        <fullName evidence="8 10">Polyadenylation factor subunit 2</fullName>
    </recommendedName>
</protein>
<feature type="region of interest" description="Disordered" evidence="11">
    <location>
        <begin position="520"/>
        <end position="626"/>
    </location>
</feature>
<dbReference type="Proteomes" id="UP000250140">
    <property type="component" value="Unassembled WGS sequence"/>
</dbReference>
<evidence type="ECO:0000313" key="13">
    <source>
        <dbReference type="Proteomes" id="UP000250140"/>
    </source>
</evidence>
<comment type="subcellular location">
    <subcellularLocation>
        <location evidence="1 10">Nucleus</location>
    </subcellularLocation>
</comment>
<feature type="repeat" description="WD" evidence="9">
    <location>
        <begin position="82"/>
        <end position="114"/>
    </location>
</feature>
<dbReference type="FunFam" id="2.130.10.10:FF:002008">
    <property type="entry name" value="Polyadenylation factor subunit 2"/>
    <property type="match status" value="1"/>
</dbReference>
<keyword evidence="13" id="KW-1185">Reference proteome</keyword>
<feature type="compositionally biased region" description="Polar residues" evidence="11">
    <location>
        <begin position="337"/>
        <end position="352"/>
    </location>
</feature>
<reference evidence="12 13" key="1">
    <citation type="journal article" date="2016" name="Nat. Commun.">
        <title>Ectomycorrhizal ecology is imprinted in the genome of the dominant symbiotic fungus Cenococcum geophilum.</title>
        <authorList>
            <consortium name="DOE Joint Genome Institute"/>
            <person name="Peter M."/>
            <person name="Kohler A."/>
            <person name="Ohm R.A."/>
            <person name="Kuo A."/>
            <person name="Krutzmann J."/>
            <person name="Morin E."/>
            <person name="Arend M."/>
            <person name="Barry K.W."/>
            <person name="Binder M."/>
            <person name="Choi C."/>
            <person name="Clum A."/>
            <person name="Copeland A."/>
            <person name="Grisel N."/>
            <person name="Haridas S."/>
            <person name="Kipfer T."/>
            <person name="LaButti K."/>
            <person name="Lindquist E."/>
            <person name="Lipzen A."/>
            <person name="Maire R."/>
            <person name="Meier B."/>
            <person name="Mihaltcheva S."/>
            <person name="Molinier V."/>
            <person name="Murat C."/>
            <person name="Poggeler S."/>
            <person name="Quandt C.A."/>
            <person name="Sperisen C."/>
            <person name="Tritt A."/>
            <person name="Tisserant E."/>
            <person name="Crous P.W."/>
            <person name="Henrissat B."/>
            <person name="Nehls U."/>
            <person name="Egli S."/>
            <person name="Spatafora J.W."/>
            <person name="Grigoriev I.V."/>
            <person name="Martin F.M."/>
        </authorList>
    </citation>
    <scope>NUCLEOTIDE SEQUENCE [LARGE SCALE GENOMIC DNA]</scope>
    <source>
        <strain evidence="12 13">CBS 207.34</strain>
    </source>
</reference>
<dbReference type="InterPro" id="IPR036322">
    <property type="entry name" value="WD40_repeat_dom_sf"/>
</dbReference>
<dbReference type="GO" id="GO:0005847">
    <property type="term" value="C:mRNA cleavage and polyadenylation specificity factor complex"/>
    <property type="evidence" value="ECO:0007669"/>
    <property type="project" value="TreeGrafter"/>
</dbReference>
<keyword evidence="6 10" id="KW-0539">Nucleus</keyword>
<feature type="region of interest" description="Disordered" evidence="11">
    <location>
        <begin position="415"/>
        <end position="482"/>
    </location>
</feature>
<dbReference type="AlphaFoldDB" id="A0A8E2JQK9"/>
<dbReference type="Gene3D" id="2.130.10.10">
    <property type="entry name" value="YVTN repeat-like/Quinoprotein amine dehydrogenase"/>
    <property type="match status" value="2"/>
</dbReference>
<evidence type="ECO:0000256" key="3">
    <source>
        <dbReference type="ARBA" id="ARBA00022664"/>
    </source>
</evidence>
<feature type="repeat" description="WD" evidence="9">
    <location>
        <begin position="362"/>
        <end position="393"/>
    </location>
</feature>
<dbReference type="EMBL" id="KV750163">
    <property type="protein sequence ID" value="OCL05954.1"/>
    <property type="molecule type" value="Genomic_DNA"/>
</dbReference>